<protein>
    <recommendedName>
        <fullName evidence="5">Coiled-coil domain-containing protein 186</fullName>
    </recommendedName>
</protein>
<comment type="caution">
    <text evidence="3">The sequence shown here is derived from an EMBL/GenBank/DDBJ whole genome shotgun (WGS) entry which is preliminary data.</text>
</comment>
<gene>
    <name evidence="3" type="ORF">V1264_013155</name>
</gene>
<dbReference type="EMBL" id="JBAMIC010000003">
    <property type="protein sequence ID" value="KAK7109038.1"/>
    <property type="molecule type" value="Genomic_DNA"/>
</dbReference>
<feature type="compositionally biased region" description="Low complexity" evidence="2">
    <location>
        <begin position="57"/>
        <end position="66"/>
    </location>
</feature>
<feature type="compositionally biased region" description="Polar residues" evidence="2">
    <location>
        <begin position="139"/>
        <end position="159"/>
    </location>
</feature>
<reference evidence="3 4" key="1">
    <citation type="submission" date="2024-02" db="EMBL/GenBank/DDBJ databases">
        <title>Chromosome-scale genome assembly of the rough periwinkle Littorina saxatilis.</title>
        <authorList>
            <person name="De Jode A."/>
            <person name="Faria R."/>
            <person name="Formenti G."/>
            <person name="Sims Y."/>
            <person name="Smith T.P."/>
            <person name="Tracey A."/>
            <person name="Wood J.M.D."/>
            <person name="Zagrodzka Z.B."/>
            <person name="Johannesson K."/>
            <person name="Butlin R.K."/>
            <person name="Leder E.H."/>
        </authorList>
    </citation>
    <scope>NUCLEOTIDE SEQUENCE [LARGE SCALE GENOMIC DNA]</scope>
    <source>
        <strain evidence="3">Snail1</strain>
        <tissue evidence="3">Muscle</tissue>
    </source>
</reference>
<feature type="region of interest" description="Disordered" evidence="2">
    <location>
        <begin position="1"/>
        <end position="108"/>
    </location>
</feature>
<dbReference type="Proteomes" id="UP001374579">
    <property type="component" value="Unassembled WGS sequence"/>
</dbReference>
<sequence length="1273" mass="141760">MSDPEAGDSEGAENPEPEDDAHLSSLPNTSSTDHRDALINQADTPRENDGEDEALARAEAPAQACEPESDLSESQQNGGEPLCLSDESRAESELSESQQNGSSDCGAGEAETVACAENSTTDAVCNKDGALQEGKNDQQLCQGGQLTPESDTCDNSGSASKDAGEAEGAHSVAEVSGPANSSPLHVQQNQSSGCDARDQPVNRGVNRGSTTDSSDQEESPPEDELFAAAPHPGAPPEDEQFVAEACPAATENSAPTEDELLSVVNSPANAHNNTGEDGGENVSMNGASSNLSVCCANMQQEEIPSPDSNVSTEAESSTSQADANSYGRLVPETQPSPQNDREEASKLPDKDSDQIPECDRGQSPRSSPSCRSPAAPENSTHAASSAQSAPRISSTIEQHAHSDEGLHVPSQASRPFNTEAPSETVNKKQQGAGDSSSDCDSNSAAASVQDEMSSQTTNSAQATITAAAAQGDASSKKLSFLDDDSDDEDLLTELDAELHLRCSPRRQQNEPVRLPLNGLKDFDPKHSELCKRFEEQLLQLQETVLQREREINRLKDEKNRQRQVSQEVITERDRLKAQLAAVQDRNPDDLYIPQIKELEYTITKQQAEIRQLKEKLTSHDSAAKRAINTLQSELKARMDQITKAYEETCREKDQMVVMFAQAETKNIEAKCAADKLESRVRDLLKEKEFNNNKTRAAVVEKQKAVLELQAKTGEVGALKKEMEKVKEEMQSMEYRVKWFQNKLKTELESHKETKTNLDKTTAKLKEAREETEMIRRDCQAIVKTYQESEEVRSNSLDKELKIKQTELMMKVKEKSETEEIHLRTKRELESLKSQHKDAVEELKTLKDKVQCLEEERLQAEQVQNKYQTIIQNQKSDNAGLSKQVTDHQTLKEDFSRAQEMIKTLDHEMSELKLNNRDLQKDIEGCQARESKMLTLQSELSRTNALLRSENTNLNNKVATLSGETQKMKMDIQDLETRCRNLTDEFEEEQQKRQEETSTLTAQLEVRTKESEDYKQKWEDEIDSNKTWKRKHANNVKDLTRQLQHAKKRLEAYENGSGNGERDANSMGSRTNSNGSLNSIDNSAQHNTVHHGGHQHNHHPPNAQSRGPSQEPEFPVITEQVEVDKQMLIERIVRLQRSLARKNEKLEFLEEHIQQLVLEIKKKNRIIQNYVVREESGTLASDVMDANKLAVRKEAQALLARKGGIMASVYSQHQQDGTMTMDLSLEINKKLQAVLEDTLLKNMTLKENLDTLGAEIARLSQENRRLQLHLQGVH</sequence>
<feature type="coiled-coil region" evidence="1">
    <location>
        <begin position="659"/>
        <end position="777"/>
    </location>
</feature>
<evidence type="ECO:0000313" key="3">
    <source>
        <dbReference type="EMBL" id="KAK7109038.1"/>
    </source>
</evidence>
<feature type="compositionally biased region" description="Low complexity" evidence="2">
    <location>
        <begin position="363"/>
        <end position="376"/>
    </location>
</feature>
<feature type="compositionally biased region" description="Polar residues" evidence="2">
    <location>
        <begin position="282"/>
        <end position="323"/>
    </location>
</feature>
<feature type="region of interest" description="Disordered" evidence="2">
    <location>
        <begin position="139"/>
        <end position="480"/>
    </location>
</feature>
<dbReference type="InterPro" id="IPR038830">
    <property type="entry name" value="CCDC186"/>
</dbReference>
<feature type="compositionally biased region" description="Basic and acidic residues" evidence="2">
    <location>
        <begin position="339"/>
        <end position="362"/>
    </location>
</feature>
<dbReference type="PANTHER" id="PTHR18911">
    <property type="entry name" value="CTCL TUMOR ANTIGEN HD-CL-01"/>
    <property type="match status" value="1"/>
</dbReference>
<feature type="compositionally biased region" description="Polar residues" evidence="2">
    <location>
        <begin position="410"/>
        <end position="433"/>
    </location>
</feature>
<dbReference type="AlphaFoldDB" id="A0AAN9GHG0"/>
<feature type="compositionally biased region" description="Basic residues" evidence="2">
    <location>
        <begin position="1087"/>
        <end position="1098"/>
    </location>
</feature>
<feature type="compositionally biased region" description="Acidic residues" evidence="2">
    <location>
        <begin position="214"/>
        <end position="225"/>
    </location>
</feature>
<feature type="compositionally biased region" description="Polar residues" evidence="2">
    <location>
        <begin position="178"/>
        <end position="193"/>
    </location>
</feature>
<feature type="region of interest" description="Disordered" evidence="2">
    <location>
        <begin position="987"/>
        <end position="1014"/>
    </location>
</feature>
<dbReference type="GO" id="GO:0005802">
    <property type="term" value="C:trans-Golgi network"/>
    <property type="evidence" value="ECO:0007669"/>
    <property type="project" value="TreeGrafter"/>
</dbReference>
<feature type="compositionally biased region" description="Low complexity" evidence="2">
    <location>
        <begin position="434"/>
        <end position="478"/>
    </location>
</feature>
<evidence type="ECO:0000313" key="4">
    <source>
        <dbReference type="Proteomes" id="UP001374579"/>
    </source>
</evidence>
<feature type="compositionally biased region" description="Polar residues" evidence="2">
    <location>
        <begin position="263"/>
        <end position="275"/>
    </location>
</feature>
<accession>A0AAN9GHG0</accession>
<feature type="coiled-coil region" evidence="1">
    <location>
        <begin position="1124"/>
        <end position="1165"/>
    </location>
</feature>
<feature type="coiled-coil region" evidence="1">
    <location>
        <begin position="530"/>
        <end position="622"/>
    </location>
</feature>
<keyword evidence="4" id="KW-1185">Reference proteome</keyword>
<dbReference type="GO" id="GO:0031267">
    <property type="term" value="F:small GTPase binding"/>
    <property type="evidence" value="ECO:0007669"/>
    <property type="project" value="TreeGrafter"/>
</dbReference>
<proteinExistence type="predicted"/>
<evidence type="ECO:0000256" key="2">
    <source>
        <dbReference type="SAM" id="MobiDB-lite"/>
    </source>
</evidence>
<feature type="compositionally biased region" description="Polar residues" evidence="2">
    <location>
        <begin position="377"/>
        <end position="397"/>
    </location>
</feature>
<evidence type="ECO:0000256" key="1">
    <source>
        <dbReference type="SAM" id="Coils"/>
    </source>
</evidence>
<name>A0AAN9GHG0_9CAEN</name>
<organism evidence="3 4">
    <name type="scientific">Littorina saxatilis</name>
    <dbReference type="NCBI Taxonomy" id="31220"/>
    <lineage>
        <taxon>Eukaryota</taxon>
        <taxon>Metazoa</taxon>
        <taxon>Spiralia</taxon>
        <taxon>Lophotrochozoa</taxon>
        <taxon>Mollusca</taxon>
        <taxon>Gastropoda</taxon>
        <taxon>Caenogastropoda</taxon>
        <taxon>Littorinimorpha</taxon>
        <taxon>Littorinoidea</taxon>
        <taxon>Littorinidae</taxon>
        <taxon>Littorina</taxon>
    </lineage>
</organism>
<feature type="coiled-coil region" evidence="1">
    <location>
        <begin position="1227"/>
        <end position="1268"/>
    </location>
</feature>
<dbReference type="PANTHER" id="PTHR18911:SF5">
    <property type="entry name" value="COILED-COIL DOMAIN-CONTAINING PROTEIN 186"/>
    <property type="match status" value="1"/>
</dbReference>
<feature type="compositionally biased region" description="Basic and acidic residues" evidence="2">
    <location>
        <begin position="1005"/>
        <end position="1014"/>
    </location>
</feature>
<feature type="region of interest" description="Disordered" evidence="2">
    <location>
        <begin position="1051"/>
        <end position="1111"/>
    </location>
</feature>
<keyword evidence="1" id="KW-0175">Coiled coil</keyword>
<dbReference type="GO" id="GO:0099518">
    <property type="term" value="P:vesicle cytoskeletal trafficking"/>
    <property type="evidence" value="ECO:0007669"/>
    <property type="project" value="TreeGrafter"/>
</dbReference>
<feature type="compositionally biased region" description="Acidic residues" evidence="2">
    <location>
        <begin position="1"/>
        <end position="19"/>
    </location>
</feature>
<feature type="compositionally biased region" description="Polar residues" evidence="2">
    <location>
        <begin position="1065"/>
        <end position="1083"/>
    </location>
</feature>
<evidence type="ECO:0008006" key="5">
    <source>
        <dbReference type="Google" id="ProtNLM"/>
    </source>
</evidence>